<dbReference type="AlphaFoldDB" id="A0A2S5CIG0"/>
<proteinExistence type="predicted"/>
<name>A0A2S5CIG0_9GAMM</name>
<protein>
    <submittedName>
        <fullName evidence="1">Uncharacterized protein</fullName>
    </submittedName>
</protein>
<dbReference type="EMBL" id="PGFZ01000009">
    <property type="protein sequence ID" value="POZ50600.1"/>
    <property type="molecule type" value="Genomic_DNA"/>
</dbReference>
<comment type="caution">
    <text evidence="1">The sequence shown here is derived from an EMBL/GenBank/DDBJ whole genome shotgun (WGS) entry which is preliminary data.</text>
</comment>
<reference evidence="1 2" key="1">
    <citation type="submission" date="2017-11" db="EMBL/GenBank/DDBJ databases">
        <title>Draft Genome Sequence of Methylobacter psychrotolerans Sph1T, an Obligate Methanotroph from Low-Temperature Environments.</title>
        <authorList>
            <person name="Oshkin I.Y."/>
            <person name="Miroshnikov K."/>
            <person name="Belova S.E."/>
            <person name="Korzhenkov A."/>
            <person name="Toshchakov S.V."/>
            <person name="Dedysh S.N."/>
        </authorList>
    </citation>
    <scope>NUCLEOTIDE SEQUENCE [LARGE SCALE GENOMIC DNA]</scope>
    <source>
        <strain evidence="1 2">Sph1</strain>
    </source>
</reference>
<dbReference type="RefSeq" id="WP_103975143.1">
    <property type="nucleotide sequence ID" value="NZ_PGFZ01000009.1"/>
</dbReference>
<evidence type="ECO:0000313" key="1">
    <source>
        <dbReference type="EMBL" id="POZ50600.1"/>
    </source>
</evidence>
<gene>
    <name evidence="1" type="ORF">AADEFJLK_03493</name>
</gene>
<organism evidence="1 2">
    <name type="scientific">Methylovulum psychrotolerans</name>
    <dbReference type="NCBI Taxonomy" id="1704499"/>
    <lineage>
        <taxon>Bacteria</taxon>
        <taxon>Pseudomonadati</taxon>
        <taxon>Pseudomonadota</taxon>
        <taxon>Gammaproteobacteria</taxon>
        <taxon>Methylococcales</taxon>
        <taxon>Methylococcaceae</taxon>
        <taxon>Methylovulum</taxon>
    </lineage>
</organism>
<dbReference type="Proteomes" id="UP000237423">
    <property type="component" value="Unassembled WGS sequence"/>
</dbReference>
<accession>A0A2S5CIG0</accession>
<evidence type="ECO:0000313" key="2">
    <source>
        <dbReference type="Proteomes" id="UP000237423"/>
    </source>
</evidence>
<sequence>MQAISDGNLAAILRDAARLSPAEGWFGATANQLICAKLAKTAVSLAEVSALSAAFLSERRAAVKNILGDHAFMSDNTEFAFLPVAESFAYAYVQDNTAAILLSLGLVEALRFSCLSGQLASAARRLQSDPALNAAISPAARDTLSAELRLMTAYFNACTVLYFHSPFPLPNVTAALDPHILHQTDVTLQAVLMFVILHEMGHVHFYRNQRPLPSPGLVWEFAVPEMLDARKEEELYADRFALSSVPAAFRLPLVHAATFFLHFHNYVDVAKNAPPGIPCP</sequence>